<protein>
    <submittedName>
        <fullName evidence="9">ArgE/DapE family deacylase</fullName>
    </submittedName>
</protein>
<evidence type="ECO:0000256" key="5">
    <source>
        <dbReference type="ARBA" id="ARBA00022801"/>
    </source>
</evidence>
<reference evidence="9" key="2">
    <citation type="journal article" date="2021" name="PeerJ">
        <title>Extensive microbial diversity within the chicken gut microbiome revealed by metagenomics and culture.</title>
        <authorList>
            <person name="Gilroy R."/>
            <person name="Ravi A."/>
            <person name="Getino M."/>
            <person name="Pursley I."/>
            <person name="Horton D.L."/>
            <person name="Alikhan N.F."/>
            <person name="Baker D."/>
            <person name="Gharbi K."/>
            <person name="Hall N."/>
            <person name="Watson M."/>
            <person name="Adriaenssens E.M."/>
            <person name="Foster-Nyarko E."/>
            <person name="Jarju S."/>
            <person name="Secka A."/>
            <person name="Antonio M."/>
            <person name="Oren A."/>
            <person name="Chaudhuri R.R."/>
            <person name="La Ragione R."/>
            <person name="Hildebrand F."/>
            <person name="Pallen M.J."/>
        </authorList>
    </citation>
    <scope>NUCLEOTIDE SEQUENCE</scope>
    <source>
        <strain evidence="9">ChiBcec15-4380</strain>
    </source>
</reference>
<evidence type="ECO:0000256" key="1">
    <source>
        <dbReference type="ARBA" id="ARBA00001941"/>
    </source>
</evidence>
<dbReference type="InterPro" id="IPR010182">
    <property type="entry name" value="ArgE/DapE"/>
</dbReference>
<keyword evidence="7" id="KW-0170">Cobalt</keyword>
<comment type="cofactor">
    <cofactor evidence="1">
        <name>Co(2+)</name>
        <dbReference type="ChEBI" id="CHEBI:48828"/>
    </cofactor>
</comment>
<dbReference type="EMBL" id="DVHE01000063">
    <property type="protein sequence ID" value="HIR51278.1"/>
    <property type="molecule type" value="Genomic_DNA"/>
</dbReference>
<dbReference type="Gene3D" id="3.30.70.360">
    <property type="match status" value="1"/>
</dbReference>
<keyword evidence="6" id="KW-0862">Zinc</keyword>
<evidence type="ECO:0000313" key="9">
    <source>
        <dbReference type="EMBL" id="HIR51278.1"/>
    </source>
</evidence>
<accession>A0A9D1IXX3</accession>
<comment type="caution">
    <text evidence="9">The sequence shown here is derived from an EMBL/GenBank/DDBJ whole genome shotgun (WGS) entry which is preliminary data.</text>
</comment>
<dbReference type="NCBIfam" id="TIGR01910">
    <property type="entry name" value="DapE-ArgE"/>
    <property type="match status" value="1"/>
</dbReference>
<dbReference type="Proteomes" id="UP000824239">
    <property type="component" value="Unassembled WGS sequence"/>
</dbReference>
<dbReference type="Pfam" id="PF01546">
    <property type="entry name" value="Peptidase_M20"/>
    <property type="match status" value="1"/>
</dbReference>
<dbReference type="InterPro" id="IPR011650">
    <property type="entry name" value="Peptidase_M20_dimer"/>
</dbReference>
<evidence type="ECO:0000256" key="3">
    <source>
        <dbReference type="ARBA" id="ARBA00006247"/>
    </source>
</evidence>
<name>A0A9D1IXX3_9FIRM</name>
<dbReference type="AlphaFoldDB" id="A0A9D1IXX3"/>
<comment type="cofactor">
    <cofactor evidence="2">
        <name>Zn(2+)</name>
        <dbReference type="ChEBI" id="CHEBI:29105"/>
    </cofactor>
</comment>
<dbReference type="SUPFAM" id="SSF53187">
    <property type="entry name" value="Zn-dependent exopeptidases"/>
    <property type="match status" value="1"/>
</dbReference>
<organism evidence="9 10">
    <name type="scientific">Candidatus Avoscillospira avicola</name>
    <dbReference type="NCBI Taxonomy" id="2840706"/>
    <lineage>
        <taxon>Bacteria</taxon>
        <taxon>Bacillati</taxon>
        <taxon>Bacillota</taxon>
        <taxon>Clostridia</taxon>
        <taxon>Eubacteriales</taxon>
        <taxon>Oscillospiraceae</taxon>
        <taxon>Oscillospiraceae incertae sedis</taxon>
        <taxon>Candidatus Avoscillospira</taxon>
    </lineage>
</organism>
<reference evidence="9" key="1">
    <citation type="submission" date="2020-10" db="EMBL/GenBank/DDBJ databases">
        <authorList>
            <person name="Gilroy R."/>
        </authorList>
    </citation>
    <scope>NUCLEOTIDE SEQUENCE</scope>
    <source>
        <strain evidence="9">ChiBcec15-4380</strain>
    </source>
</reference>
<evidence type="ECO:0000313" key="10">
    <source>
        <dbReference type="Proteomes" id="UP000824239"/>
    </source>
</evidence>
<dbReference type="Gene3D" id="3.40.630.10">
    <property type="entry name" value="Zn peptidases"/>
    <property type="match status" value="2"/>
</dbReference>
<evidence type="ECO:0000256" key="4">
    <source>
        <dbReference type="ARBA" id="ARBA00022723"/>
    </source>
</evidence>
<evidence type="ECO:0000259" key="8">
    <source>
        <dbReference type="Pfam" id="PF07687"/>
    </source>
</evidence>
<dbReference type="GO" id="GO:0046872">
    <property type="term" value="F:metal ion binding"/>
    <property type="evidence" value="ECO:0007669"/>
    <property type="project" value="UniProtKB-KW"/>
</dbReference>
<keyword evidence="4" id="KW-0479">Metal-binding</keyword>
<dbReference type="InterPro" id="IPR002933">
    <property type="entry name" value="Peptidase_M20"/>
</dbReference>
<evidence type="ECO:0000256" key="2">
    <source>
        <dbReference type="ARBA" id="ARBA00001947"/>
    </source>
</evidence>
<evidence type="ECO:0000256" key="7">
    <source>
        <dbReference type="ARBA" id="ARBA00023285"/>
    </source>
</evidence>
<dbReference type="InterPro" id="IPR036264">
    <property type="entry name" value="Bact_exopeptidase_dim_dom"/>
</dbReference>
<keyword evidence="5" id="KW-0378">Hydrolase</keyword>
<feature type="domain" description="Peptidase M20 dimerisation" evidence="8">
    <location>
        <begin position="176"/>
        <end position="280"/>
    </location>
</feature>
<evidence type="ECO:0000256" key="6">
    <source>
        <dbReference type="ARBA" id="ARBA00022833"/>
    </source>
</evidence>
<dbReference type="SUPFAM" id="SSF55031">
    <property type="entry name" value="Bacterial exopeptidase dimerisation domain"/>
    <property type="match status" value="1"/>
</dbReference>
<gene>
    <name evidence="9" type="ORF">IAA53_08355</name>
</gene>
<sequence>MDYRSEAVTLLSNLVAIPSVSTQPAEADLGAFVEQYCRALGMEVERQYIDDIRFNVVAKLTLGTGQGKTVVLNSHMDVVPAAEGWDTDPFQLTVKDDGRAYGRGATDAKGCLTALMVATKAIAQAPGDLNGTVILTGVADEESQSRGARAVVERADVQAADYGIVGEPTECRVALGHNGSLRPFITIHGRTAHSSTPDLGISAVRVAAYMSGLVDQRQAHLRQVVHPTTGRPSISITILRADVKENVLPDYCEMVIDRRMVPGEREAEIIADLELLCRQAEEAFPGAKVAIDHYLMTTGPASEVAADSEIARIAYAACEQVTGQKQTPFGLTCNTDMNHFVRAGIPTVIIGPNIIDICHKPNEYVELEQLETACRVDEAVIRALLRGGAPSQQT</sequence>
<dbReference type="PANTHER" id="PTHR43808">
    <property type="entry name" value="ACETYLORNITHINE DEACETYLASE"/>
    <property type="match status" value="1"/>
</dbReference>
<comment type="similarity">
    <text evidence="3">Belongs to the peptidase M20A family.</text>
</comment>
<proteinExistence type="inferred from homology"/>
<dbReference type="InterPro" id="IPR050072">
    <property type="entry name" value="Peptidase_M20A"/>
</dbReference>
<dbReference type="Pfam" id="PF07687">
    <property type="entry name" value="M20_dimer"/>
    <property type="match status" value="1"/>
</dbReference>
<dbReference type="GO" id="GO:0016787">
    <property type="term" value="F:hydrolase activity"/>
    <property type="evidence" value="ECO:0007669"/>
    <property type="project" value="UniProtKB-KW"/>
</dbReference>